<feature type="region of interest" description="Disordered" evidence="1">
    <location>
        <begin position="185"/>
        <end position="249"/>
    </location>
</feature>
<feature type="compositionally biased region" description="Acidic residues" evidence="1">
    <location>
        <begin position="280"/>
        <end position="295"/>
    </location>
</feature>
<feature type="compositionally biased region" description="Basic residues" evidence="1">
    <location>
        <begin position="299"/>
        <end position="309"/>
    </location>
</feature>
<organism evidence="2 3">
    <name type="scientific">Apiospora saccharicola</name>
    <dbReference type="NCBI Taxonomy" id="335842"/>
    <lineage>
        <taxon>Eukaryota</taxon>
        <taxon>Fungi</taxon>
        <taxon>Dikarya</taxon>
        <taxon>Ascomycota</taxon>
        <taxon>Pezizomycotina</taxon>
        <taxon>Sordariomycetes</taxon>
        <taxon>Xylariomycetidae</taxon>
        <taxon>Amphisphaeriales</taxon>
        <taxon>Apiosporaceae</taxon>
        <taxon>Apiospora</taxon>
    </lineage>
</organism>
<dbReference type="EMBL" id="JAQQWM010000006">
    <property type="protein sequence ID" value="KAK8059466.1"/>
    <property type="molecule type" value="Genomic_DNA"/>
</dbReference>
<keyword evidence="3" id="KW-1185">Reference proteome</keyword>
<gene>
    <name evidence="2" type="ORF">PG996_009396</name>
</gene>
<accession>A0ABR1UN25</accession>
<feature type="compositionally biased region" description="Polar residues" evidence="1">
    <location>
        <begin position="201"/>
        <end position="212"/>
    </location>
</feature>
<evidence type="ECO:0000313" key="2">
    <source>
        <dbReference type="EMBL" id="KAK8059466.1"/>
    </source>
</evidence>
<feature type="region of interest" description="Disordered" evidence="1">
    <location>
        <begin position="1"/>
        <end position="35"/>
    </location>
</feature>
<evidence type="ECO:0000313" key="3">
    <source>
        <dbReference type="Proteomes" id="UP001446871"/>
    </source>
</evidence>
<feature type="region of interest" description="Disordered" evidence="1">
    <location>
        <begin position="263"/>
        <end position="327"/>
    </location>
</feature>
<feature type="compositionally biased region" description="Acidic residues" evidence="1">
    <location>
        <begin position="213"/>
        <end position="228"/>
    </location>
</feature>
<evidence type="ECO:0000256" key="1">
    <source>
        <dbReference type="SAM" id="MobiDB-lite"/>
    </source>
</evidence>
<protein>
    <submittedName>
        <fullName evidence="2">Uncharacterized protein</fullName>
    </submittedName>
</protein>
<feature type="compositionally biased region" description="Low complexity" evidence="1">
    <location>
        <begin position="17"/>
        <end position="32"/>
    </location>
</feature>
<name>A0ABR1UN25_9PEZI</name>
<proteinExistence type="predicted"/>
<comment type="caution">
    <text evidence="2">The sequence shown here is derived from an EMBL/GenBank/DDBJ whole genome shotgun (WGS) entry which is preliminary data.</text>
</comment>
<reference evidence="2 3" key="1">
    <citation type="submission" date="2023-01" db="EMBL/GenBank/DDBJ databases">
        <title>Analysis of 21 Apiospora genomes using comparative genomics revels a genus with tremendous synthesis potential of carbohydrate active enzymes and secondary metabolites.</title>
        <authorList>
            <person name="Sorensen T."/>
        </authorList>
    </citation>
    <scope>NUCLEOTIDE SEQUENCE [LARGE SCALE GENOMIC DNA]</scope>
    <source>
        <strain evidence="2 3">CBS 83171</strain>
    </source>
</reference>
<dbReference type="Proteomes" id="UP001446871">
    <property type="component" value="Unassembled WGS sequence"/>
</dbReference>
<sequence>MASFQFKPNARPFVPRGTSTMGLPPTTPGTPGSNSEKPCQAILHYHSCLCRTPIPTWICGQPQSQCSHQIISLVVSALPFACCSPMNVGARAVNKKQRPSSQRAEESCRTEACRAADPANQQYVSDADAAQALQQQQLVKLDAFPGLGAKNIDEVVPAFLEEGKNYPDEVRARYQALRASLGIKDEEEEKNATTTTASLPEGTSATVNSYQSDSEDSDETLENSDSDSDPGFNSDSDDDEPITPSTDPAKLKFLNGLFSFKPIAPPASKAEITSTSAYESDSDSDYDSDDEEEDSTAEKKKKKKKKSKYSLKSLVEESEPLKTASEP</sequence>